<evidence type="ECO:0000256" key="5">
    <source>
        <dbReference type="RuleBase" id="RU364054"/>
    </source>
</evidence>
<evidence type="ECO:0000259" key="7">
    <source>
        <dbReference type="Pfam" id="PF01619"/>
    </source>
</evidence>
<dbReference type="GO" id="GO:0071949">
    <property type="term" value="F:FAD binding"/>
    <property type="evidence" value="ECO:0007669"/>
    <property type="project" value="TreeGrafter"/>
</dbReference>
<evidence type="ECO:0000313" key="9">
    <source>
        <dbReference type="EMBL" id="WPB02562.1"/>
    </source>
</evidence>
<dbReference type="Proteomes" id="UP000230605">
    <property type="component" value="Chromosome 4"/>
</dbReference>
<dbReference type="PANTHER" id="PTHR13914:SF34">
    <property type="entry name" value="PROLINE DEHYDROGENASE"/>
    <property type="match status" value="1"/>
</dbReference>
<comment type="similarity">
    <text evidence="1 5">Belongs to the proline oxidase family.</text>
</comment>
<dbReference type="Pfam" id="PF01619">
    <property type="entry name" value="Pro_dh"/>
    <property type="match status" value="1"/>
</dbReference>
<accession>A0A2G5HKX8</accession>
<evidence type="ECO:0000313" key="11">
    <source>
        <dbReference type="Proteomes" id="UP001302367"/>
    </source>
</evidence>
<protein>
    <recommendedName>
        <fullName evidence="2 5">Proline dehydrogenase</fullName>
        <ecNumber evidence="2 5">1.5.5.2</ecNumber>
    </recommendedName>
</protein>
<dbReference type="SUPFAM" id="SSF51730">
    <property type="entry name" value="FAD-linked oxidoreductase"/>
    <property type="match status" value="1"/>
</dbReference>
<reference evidence="9 11" key="2">
    <citation type="submission" date="2023-09" db="EMBL/GenBank/DDBJ databases">
        <title>Complete-Gapless Cercospora beticola genome.</title>
        <authorList>
            <person name="Wyatt N.A."/>
            <person name="Spanner R.E."/>
            <person name="Bolton M.D."/>
        </authorList>
    </citation>
    <scope>NUCLEOTIDE SEQUENCE [LARGE SCALE GENOMIC DNA]</scope>
    <source>
        <strain evidence="9">Cb09-40</strain>
    </source>
</reference>
<dbReference type="InterPro" id="IPR015659">
    <property type="entry name" value="Proline_oxidase"/>
</dbReference>
<dbReference type="Gene3D" id="3.20.20.220">
    <property type="match status" value="1"/>
</dbReference>
<dbReference type="PANTHER" id="PTHR13914">
    <property type="entry name" value="PROLINE OXIDASE"/>
    <property type="match status" value="1"/>
</dbReference>
<feature type="domain" description="Proline dehydrogenase" evidence="7">
    <location>
        <begin position="145"/>
        <end position="464"/>
    </location>
</feature>
<keyword evidence="11" id="KW-1185">Reference proteome</keyword>
<reference evidence="8 10" key="1">
    <citation type="submission" date="2015-10" db="EMBL/GenBank/DDBJ databases">
        <title>The cercosporin biosynthetic gene cluster was horizontally transferred to several fungal lineages and shown to be expanded in Cercospora beticola based on microsynteny with recipient genomes.</title>
        <authorList>
            <person name="De Jonge R."/>
            <person name="Ebert M.K."/>
            <person name="Suttle J.C."/>
            <person name="Jurick Ii W.M."/>
            <person name="Secor G.A."/>
            <person name="Thomma B.P."/>
            <person name="Van De Peer Y."/>
            <person name="Bolton M.D."/>
        </authorList>
    </citation>
    <scope>NUCLEOTIDE SEQUENCE [LARGE SCALE GENOMIC DNA]</scope>
    <source>
        <strain evidence="8 10">09-40</strain>
    </source>
</reference>
<name>A0A2G5HKX8_CERBT</name>
<dbReference type="Proteomes" id="UP001302367">
    <property type="component" value="Chromosome 4"/>
</dbReference>
<evidence type="ECO:0000256" key="6">
    <source>
        <dbReference type="SAM" id="MobiDB-lite"/>
    </source>
</evidence>
<feature type="compositionally biased region" description="Polar residues" evidence="6">
    <location>
        <begin position="31"/>
        <end position="51"/>
    </location>
</feature>
<feature type="region of interest" description="Disordered" evidence="6">
    <location>
        <begin position="31"/>
        <end position="63"/>
    </location>
</feature>
<comment type="function">
    <text evidence="5">Converts proline to delta-1-pyrroline-5-carboxylate.</text>
</comment>
<comment type="catalytic activity">
    <reaction evidence="5">
        <text>L-proline + a quinone = (S)-1-pyrroline-5-carboxylate + a quinol + H(+)</text>
        <dbReference type="Rhea" id="RHEA:23784"/>
        <dbReference type="ChEBI" id="CHEBI:15378"/>
        <dbReference type="ChEBI" id="CHEBI:17388"/>
        <dbReference type="ChEBI" id="CHEBI:24646"/>
        <dbReference type="ChEBI" id="CHEBI:60039"/>
        <dbReference type="ChEBI" id="CHEBI:132124"/>
        <dbReference type="EC" id="1.5.5.2"/>
    </reaction>
</comment>
<dbReference type="GO" id="GO:0005739">
    <property type="term" value="C:mitochondrion"/>
    <property type="evidence" value="ECO:0007669"/>
    <property type="project" value="TreeGrafter"/>
</dbReference>
<evidence type="ECO:0000313" key="8">
    <source>
        <dbReference type="EMBL" id="PIA93214.1"/>
    </source>
</evidence>
<comment type="cofactor">
    <cofactor evidence="5">
        <name>FAD</name>
        <dbReference type="ChEBI" id="CHEBI:57692"/>
    </cofactor>
</comment>
<organism evidence="8 10">
    <name type="scientific">Cercospora beticola</name>
    <name type="common">Sugarbeet leaf spot fungus</name>
    <dbReference type="NCBI Taxonomy" id="122368"/>
    <lineage>
        <taxon>Eukaryota</taxon>
        <taxon>Fungi</taxon>
        <taxon>Dikarya</taxon>
        <taxon>Ascomycota</taxon>
        <taxon>Pezizomycotina</taxon>
        <taxon>Dothideomycetes</taxon>
        <taxon>Dothideomycetidae</taxon>
        <taxon>Mycosphaerellales</taxon>
        <taxon>Mycosphaerellaceae</taxon>
        <taxon>Cercospora</taxon>
    </lineage>
</organism>
<sequence length="481" mass="53446">MTPKLAMYLGQRVRISAFQCLQLPLTRSISTQGRNRHSTTASHDTQFTVQDPMTGAGLPSARPSHRPLKSLPLPALLRTIFLGQLFASPALSNLGMGMLSRLASTRSALLDPDRNVILNKVLRALVYNHFCAGNEQREIVPVLNRLKASGYAGVILQYAREIVAHGAAESSKVDLSSKHIQMWLEGNLKTLSCLSKGDYMGMKYTGAGQSIAEALKAGDEPPAEFSAALHKIMRTAQEQGTRIFLDAEQQVFQTTIDRWTVDLMRQYNVNGEVLVLNTYQAYLKATRGIIRDHLKLAQQEGWALGVKLVRGAYILHDIRSRIHNTKADTDASYNGIAQSLLTRSYDDIGPGNFPKVRTFLAGHNAESIQRAAKLHKSLVLQGHKPDTLEFGQLYGMADHVSGELLLRVEVAREAAKHLTGEEAETQKQVAPRVFKCVHWGSVRECLHFLTRRAAENQGSSDRLRDGLLEARRELWARLRAN</sequence>
<dbReference type="InterPro" id="IPR002872">
    <property type="entry name" value="Proline_DH_dom"/>
</dbReference>
<dbReference type="GO" id="GO:0010133">
    <property type="term" value="P:L-proline catabolic process to L-glutamate"/>
    <property type="evidence" value="ECO:0007669"/>
    <property type="project" value="TreeGrafter"/>
</dbReference>
<dbReference type="GO" id="GO:0004657">
    <property type="term" value="F:proline dehydrogenase activity"/>
    <property type="evidence" value="ECO:0007669"/>
    <property type="project" value="UniProtKB-EC"/>
</dbReference>
<evidence type="ECO:0000256" key="3">
    <source>
        <dbReference type="ARBA" id="ARBA00023002"/>
    </source>
</evidence>
<evidence type="ECO:0000256" key="1">
    <source>
        <dbReference type="ARBA" id="ARBA00005869"/>
    </source>
</evidence>
<dbReference type="EMBL" id="LKMD01000105">
    <property type="protein sequence ID" value="PIA93214.1"/>
    <property type="molecule type" value="Genomic_DNA"/>
</dbReference>
<dbReference type="EMBL" id="CP134187">
    <property type="protein sequence ID" value="WPB02562.1"/>
    <property type="molecule type" value="Genomic_DNA"/>
</dbReference>
<keyword evidence="5" id="KW-0285">Flavoprotein</keyword>
<dbReference type="AlphaFoldDB" id="A0A2G5HKX8"/>
<dbReference type="EC" id="1.5.5.2" evidence="2 5"/>
<dbReference type="OrthoDB" id="5464at2759"/>
<keyword evidence="4 5" id="KW-0642">Proline metabolism</keyword>
<evidence type="ECO:0000256" key="2">
    <source>
        <dbReference type="ARBA" id="ARBA00012695"/>
    </source>
</evidence>
<evidence type="ECO:0000256" key="4">
    <source>
        <dbReference type="ARBA" id="ARBA00023062"/>
    </source>
</evidence>
<keyword evidence="5" id="KW-0274">FAD</keyword>
<dbReference type="InterPro" id="IPR029041">
    <property type="entry name" value="FAD-linked_oxidoreductase-like"/>
</dbReference>
<evidence type="ECO:0000313" key="10">
    <source>
        <dbReference type="Proteomes" id="UP000230605"/>
    </source>
</evidence>
<keyword evidence="3 5" id="KW-0560">Oxidoreductase</keyword>
<proteinExistence type="inferred from homology"/>
<gene>
    <name evidence="8" type="ORF">CB0940_05242</name>
    <name evidence="9" type="ORF">RHO25_007198</name>
</gene>